<proteinExistence type="predicted"/>
<dbReference type="Proteomes" id="UP000247832">
    <property type="component" value="Unassembled WGS sequence"/>
</dbReference>
<dbReference type="EMBL" id="QJVD01000002">
    <property type="protein sequence ID" value="PYI69403.1"/>
    <property type="molecule type" value="Genomic_DNA"/>
</dbReference>
<dbReference type="OrthoDB" id="5171895at2"/>
<organism evidence="1 2">
    <name type="scientific">Arthrobacter livingstonensis</name>
    <dbReference type="NCBI Taxonomy" id="670078"/>
    <lineage>
        <taxon>Bacteria</taxon>
        <taxon>Bacillati</taxon>
        <taxon>Actinomycetota</taxon>
        <taxon>Actinomycetes</taxon>
        <taxon>Micrococcales</taxon>
        <taxon>Micrococcaceae</taxon>
        <taxon>Arthrobacter</taxon>
    </lineage>
</organism>
<sequence>MSRKRGRALLAWLTVTALAAALLIAGGVWVAGYFRDSLAPPLAIGCTATVGTGTYRLAVDQTENAALISALSVQRGMPARAASIALATSLQESKLRNIDYGDLDSVGLFQQRPSQEWGTAEQIMDPVYSATAFYNVLEKVPGYVDMPLNDAAQIVQRSGFPQAYAQHEGLSRAFASALTGQSPAALNCTLAPATPVGTPKTLEAALDAVLGPLPVTSTAGESSTTVTVPVPATMGWEVAHWSVANAQQFGITKVSYDGRRWDRDANNNGTNAGWQSAGTAAEPRHVVLSMAAPPAP</sequence>
<accession>A0A2V5LHA4</accession>
<gene>
    <name evidence="1" type="ORF">CVV68_03140</name>
</gene>
<dbReference type="AlphaFoldDB" id="A0A2V5LHA4"/>
<evidence type="ECO:0008006" key="3">
    <source>
        <dbReference type="Google" id="ProtNLM"/>
    </source>
</evidence>
<evidence type="ECO:0000313" key="1">
    <source>
        <dbReference type="EMBL" id="PYI69403.1"/>
    </source>
</evidence>
<protein>
    <recommendedName>
        <fullName evidence="3">Heavy metal transporter</fullName>
    </recommendedName>
</protein>
<evidence type="ECO:0000313" key="2">
    <source>
        <dbReference type="Proteomes" id="UP000247832"/>
    </source>
</evidence>
<dbReference type="RefSeq" id="WP_110499545.1">
    <property type="nucleotide sequence ID" value="NZ_QJVD01000002.1"/>
</dbReference>
<comment type="caution">
    <text evidence="1">The sequence shown here is derived from an EMBL/GenBank/DDBJ whole genome shotgun (WGS) entry which is preliminary data.</text>
</comment>
<keyword evidence="2" id="KW-1185">Reference proteome</keyword>
<reference evidence="1 2" key="1">
    <citation type="submission" date="2018-05" db="EMBL/GenBank/DDBJ databases">
        <title>Genetic diversity of glacier-inhabiting Cryobacterium bacteria in China and description of Cryobacterium mengkeensis sp. nov. and Arthrobacter glacialis sp. nov.</title>
        <authorList>
            <person name="Liu Q."/>
            <person name="Xin Y.-H."/>
        </authorList>
    </citation>
    <scope>NUCLEOTIDE SEQUENCE [LARGE SCALE GENOMIC DNA]</scope>
    <source>
        <strain evidence="1 2">LI2</strain>
    </source>
</reference>
<name>A0A2V5LHA4_9MICC</name>